<sequence length="499" mass="57658">MNIAHRFTLIIEPLVDTSNDIKTIPSILQVIDCSGSAPCFQLLREWLRKCDQDHRECSRRKRYWPTRVILVGGSDPNKLKLQERANEKELEDYIVLSHCWGTPTDEEKERFCTTSKNYDDRVNEGFSYDDLPKTFQDAVRVTQELKKEYLWIDSLCIIQGDENDWENEAGLMEKVFASAYCTIAASSAPNWGVGFLKQNQSSQYIQIQDISGKQVNVCDFNKDVDEGPLNKRAWVLQERVLSCRTIHFSAEQTYWECGEGVRCENLTRLKCPTGRQYFVLDPNFPKRLTESGYDRTVDFVQYLFEKYSRCGLTNKSDRDTAISGLVKRIESALDTKGGYGVFRCFFSRLLLWKQSDEEKAALIDYKGRKVPSWSWMAYNGGIDFMSNSRLMAPNSEELQFDREALTVKVRQFKNCRPERYGILADSGRVGSVWFDTRANNRFKHCVVVGMRQDEKKDSQKTYYILIVKKKLQGEGYERLGVGEIEARYVSKEGNPGKLV</sequence>
<evidence type="ECO:0000259" key="1">
    <source>
        <dbReference type="Pfam" id="PF06985"/>
    </source>
</evidence>
<dbReference type="PANTHER" id="PTHR33112">
    <property type="entry name" value="DOMAIN PROTEIN, PUTATIVE-RELATED"/>
    <property type="match status" value="1"/>
</dbReference>
<dbReference type="InterPro" id="IPR010730">
    <property type="entry name" value="HET"/>
</dbReference>
<evidence type="ECO:0000313" key="2">
    <source>
        <dbReference type="EMBL" id="KAF2180167.1"/>
    </source>
</evidence>
<gene>
    <name evidence="2" type="ORF">K469DRAFT_593671</name>
</gene>
<keyword evidence="3" id="KW-1185">Reference proteome</keyword>
<dbReference type="PANTHER" id="PTHR33112:SF10">
    <property type="entry name" value="TOL"/>
    <property type="match status" value="1"/>
</dbReference>
<dbReference type="OrthoDB" id="4161196at2759"/>
<dbReference type="EMBL" id="ML994660">
    <property type="protein sequence ID" value="KAF2180167.1"/>
    <property type="molecule type" value="Genomic_DNA"/>
</dbReference>
<reference evidence="2" key="1">
    <citation type="journal article" date="2020" name="Stud. Mycol.">
        <title>101 Dothideomycetes genomes: a test case for predicting lifestyles and emergence of pathogens.</title>
        <authorList>
            <person name="Haridas S."/>
            <person name="Albert R."/>
            <person name="Binder M."/>
            <person name="Bloem J."/>
            <person name="Labutti K."/>
            <person name="Salamov A."/>
            <person name="Andreopoulos B."/>
            <person name="Baker S."/>
            <person name="Barry K."/>
            <person name="Bills G."/>
            <person name="Bluhm B."/>
            <person name="Cannon C."/>
            <person name="Castanera R."/>
            <person name="Culley D."/>
            <person name="Daum C."/>
            <person name="Ezra D."/>
            <person name="Gonzalez J."/>
            <person name="Henrissat B."/>
            <person name="Kuo A."/>
            <person name="Liang C."/>
            <person name="Lipzen A."/>
            <person name="Lutzoni F."/>
            <person name="Magnuson J."/>
            <person name="Mondo S."/>
            <person name="Nolan M."/>
            <person name="Ohm R."/>
            <person name="Pangilinan J."/>
            <person name="Park H.-J."/>
            <person name="Ramirez L."/>
            <person name="Alfaro M."/>
            <person name="Sun H."/>
            <person name="Tritt A."/>
            <person name="Yoshinaga Y."/>
            <person name="Zwiers L.-H."/>
            <person name="Turgeon B."/>
            <person name="Goodwin S."/>
            <person name="Spatafora J."/>
            <person name="Crous P."/>
            <person name="Grigoriev I."/>
        </authorList>
    </citation>
    <scope>NUCLEOTIDE SEQUENCE</scope>
    <source>
        <strain evidence="2">CBS 207.26</strain>
    </source>
</reference>
<name>A0A6A6DKX1_9PEZI</name>
<feature type="domain" description="Heterokaryon incompatibility" evidence="1">
    <location>
        <begin position="93"/>
        <end position="238"/>
    </location>
</feature>
<dbReference type="AlphaFoldDB" id="A0A6A6DKX1"/>
<dbReference type="Proteomes" id="UP000800200">
    <property type="component" value="Unassembled WGS sequence"/>
</dbReference>
<proteinExistence type="predicted"/>
<protein>
    <submittedName>
        <fullName evidence="2">HET-domain-containing protein</fullName>
    </submittedName>
</protein>
<accession>A0A6A6DKX1</accession>
<evidence type="ECO:0000313" key="3">
    <source>
        <dbReference type="Proteomes" id="UP000800200"/>
    </source>
</evidence>
<organism evidence="2 3">
    <name type="scientific">Zopfia rhizophila CBS 207.26</name>
    <dbReference type="NCBI Taxonomy" id="1314779"/>
    <lineage>
        <taxon>Eukaryota</taxon>
        <taxon>Fungi</taxon>
        <taxon>Dikarya</taxon>
        <taxon>Ascomycota</taxon>
        <taxon>Pezizomycotina</taxon>
        <taxon>Dothideomycetes</taxon>
        <taxon>Dothideomycetes incertae sedis</taxon>
        <taxon>Zopfiaceae</taxon>
        <taxon>Zopfia</taxon>
    </lineage>
</organism>
<dbReference type="Pfam" id="PF06985">
    <property type="entry name" value="HET"/>
    <property type="match status" value="1"/>
</dbReference>